<dbReference type="AlphaFoldDB" id="A0A0C3EAT6"/>
<dbReference type="EMBL" id="KN822024">
    <property type="protein sequence ID" value="KIM65076.1"/>
    <property type="molecule type" value="Genomic_DNA"/>
</dbReference>
<name>A0A0C3EAT6_9AGAM</name>
<sequence>MSYPTRKIGDVDVSAIGFGAMGISTFYGPVEPDEERFKVLDAALQYGCNFWDTANVYGDSEELIGKWFKRTGRRDKIFLATKFGFDFSKPNNADGTPENARACLKRSLERLGVETIDLYYLHRPDPTVPIEETVGAMAEFVKAGKVKYLGLSECSAATLRRAHAVHPIAAIQVEYAPFTLDIEEPKINVLETARDLGVKVVAYSPLGRGLLTGKYKSPDDLAESDLRRGIPRFSKENFPNILKLVDKLKEIGLRHNVTAGQVTLAWLLAQDNDIIPIPGTKKIEYVRENLNAVNLQLTTQEVQEIREFVGKADVAIGDRYPTEMMRMLFADTPELKKE</sequence>
<dbReference type="Pfam" id="PF00248">
    <property type="entry name" value="Aldo_ket_red"/>
    <property type="match status" value="1"/>
</dbReference>
<dbReference type="PANTHER" id="PTHR43625">
    <property type="entry name" value="AFLATOXIN B1 ALDEHYDE REDUCTASE"/>
    <property type="match status" value="1"/>
</dbReference>
<keyword evidence="1" id="KW-0560">Oxidoreductase</keyword>
<evidence type="ECO:0000313" key="4">
    <source>
        <dbReference type="Proteomes" id="UP000053989"/>
    </source>
</evidence>
<dbReference type="InterPro" id="IPR050791">
    <property type="entry name" value="Aldo-Keto_reductase"/>
</dbReference>
<dbReference type="InterPro" id="IPR023210">
    <property type="entry name" value="NADP_OxRdtase_dom"/>
</dbReference>
<dbReference type="PRINTS" id="PR00069">
    <property type="entry name" value="ALDKETRDTASE"/>
</dbReference>
<reference evidence="4" key="2">
    <citation type="submission" date="2015-01" db="EMBL/GenBank/DDBJ databases">
        <title>Evolutionary Origins and Diversification of the Mycorrhizal Mutualists.</title>
        <authorList>
            <consortium name="DOE Joint Genome Institute"/>
            <consortium name="Mycorrhizal Genomics Consortium"/>
            <person name="Kohler A."/>
            <person name="Kuo A."/>
            <person name="Nagy L.G."/>
            <person name="Floudas D."/>
            <person name="Copeland A."/>
            <person name="Barry K.W."/>
            <person name="Cichocki N."/>
            <person name="Veneault-Fourrey C."/>
            <person name="LaButti K."/>
            <person name="Lindquist E.A."/>
            <person name="Lipzen A."/>
            <person name="Lundell T."/>
            <person name="Morin E."/>
            <person name="Murat C."/>
            <person name="Riley R."/>
            <person name="Ohm R."/>
            <person name="Sun H."/>
            <person name="Tunlid A."/>
            <person name="Henrissat B."/>
            <person name="Grigoriev I.V."/>
            <person name="Hibbett D.S."/>
            <person name="Martin F."/>
        </authorList>
    </citation>
    <scope>NUCLEOTIDE SEQUENCE [LARGE SCALE GENOMIC DNA]</scope>
    <source>
        <strain evidence="4">Foug A</strain>
    </source>
</reference>
<dbReference type="Gene3D" id="3.20.20.100">
    <property type="entry name" value="NADP-dependent oxidoreductase domain"/>
    <property type="match status" value="1"/>
</dbReference>
<keyword evidence="4" id="KW-1185">Reference proteome</keyword>
<dbReference type="SUPFAM" id="SSF51430">
    <property type="entry name" value="NAD(P)-linked oxidoreductase"/>
    <property type="match status" value="1"/>
</dbReference>
<evidence type="ECO:0000256" key="1">
    <source>
        <dbReference type="ARBA" id="ARBA00023002"/>
    </source>
</evidence>
<evidence type="ECO:0000259" key="2">
    <source>
        <dbReference type="Pfam" id="PF00248"/>
    </source>
</evidence>
<dbReference type="Proteomes" id="UP000053989">
    <property type="component" value="Unassembled WGS sequence"/>
</dbReference>
<dbReference type="GO" id="GO:0005737">
    <property type="term" value="C:cytoplasm"/>
    <property type="evidence" value="ECO:0007669"/>
    <property type="project" value="TreeGrafter"/>
</dbReference>
<dbReference type="STRING" id="1036808.A0A0C3EAT6"/>
<accession>A0A0C3EAT6</accession>
<feature type="domain" description="NADP-dependent oxidoreductase" evidence="2">
    <location>
        <begin position="15"/>
        <end position="308"/>
    </location>
</feature>
<gene>
    <name evidence="3" type="ORF">SCLCIDRAFT_1212560</name>
</gene>
<evidence type="ECO:0000313" key="3">
    <source>
        <dbReference type="EMBL" id="KIM65076.1"/>
    </source>
</evidence>
<dbReference type="InterPro" id="IPR020471">
    <property type="entry name" value="AKR"/>
</dbReference>
<organism evidence="3 4">
    <name type="scientific">Scleroderma citrinum Foug A</name>
    <dbReference type="NCBI Taxonomy" id="1036808"/>
    <lineage>
        <taxon>Eukaryota</taxon>
        <taxon>Fungi</taxon>
        <taxon>Dikarya</taxon>
        <taxon>Basidiomycota</taxon>
        <taxon>Agaricomycotina</taxon>
        <taxon>Agaricomycetes</taxon>
        <taxon>Agaricomycetidae</taxon>
        <taxon>Boletales</taxon>
        <taxon>Sclerodermatineae</taxon>
        <taxon>Sclerodermataceae</taxon>
        <taxon>Scleroderma</taxon>
    </lineage>
</organism>
<dbReference type="OrthoDB" id="37537at2759"/>
<dbReference type="GO" id="GO:0016491">
    <property type="term" value="F:oxidoreductase activity"/>
    <property type="evidence" value="ECO:0007669"/>
    <property type="project" value="UniProtKB-KW"/>
</dbReference>
<dbReference type="PANTHER" id="PTHR43625:SF40">
    <property type="entry name" value="ALDO-KETO REDUCTASE YAKC [NADP(+)]"/>
    <property type="match status" value="1"/>
</dbReference>
<dbReference type="HOGENOM" id="CLU_023205_2_1_1"/>
<reference evidence="3 4" key="1">
    <citation type="submission" date="2014-04" db="EMBL/GenBank/DDBJ databases">
        <authorList>
            <consortium name="DOE Joint Genome Institute"/>
            <person name="Kuo A."/>
            <person name="Kohler A."/>
            <person name="Nagy L.G."/>
            <person name="Floudas D."/>
            <person name="Copeland A."/>
            <person name="Barry K.W."/>
            <person name="Cichocki N."/>
            <person name="Veneault-Fourrey C."/>
            <person name="LaButti K."/>
            <person name="Lindquist E.A."/>
            <person name="Lipzen A."/>
            <person name="Lundell T."/>
            <person name="Morin E."/>
            <person name="Murat C."/>
            <person name="Sun H."/>
            <person name="Tunlid A."/>
            <person name="Henrissat B."/>
            <person name="Grigoriev I.V."/>
            <person name="Hibbett D.S."/>
            <person name="Martin F."/>
            <person name="Nordberg H.P."/>
            <person name="Cantor M.N."/>
            <person name="Hua S.X."/>
        </authorList>
    </citation>
    <scope>NUCLEOTIDE SEQUENCE [LARGE SCALE GENOMIC DNA]</scope>
    <source>
        <strain evidence="3 4">Foug A</strain>
    </source>
</reference>
<dbReference type="InParanoid" id="A0A0C3EAT6"/>
<protein>
    <recommendedName>
        <fullName evidence="2">NADP-dependent oxidoreductase domain-containing protein</fullName>
    </recommendedName>
</protein>
<proteinExistence type="predicted"/>
<dbReference type="FunCoup" id="A0A0C3EAT6">
    <property type="interactions" value="298"/>
</dbReference>
<dbReference type="InterPro" id="IPR036812">
    <property type="entry name" value="NAD(P)_OxRdtase_dom_sf"/>
</dbReference>